<dbReference type="RefSeq" id="WP_105218331.1">
    <property type="nucleotide sequence ID" value="NZ_CAWNSU010000088.1"/>
</dbReference>
<name>A0A6N8FYU2_9CHRO</name>
<gene>
    <name evidence="1" type="ORF">BWI75_16555</name>
</gene>
<dbReference type="OrthoDB" id="583632at2"/>
<dbReference type="EMBL" id="NAPY01000028">
    <property type="protein sequence ID" value="MUL37894.1"/>
    <property type="molecule type" value="Genomic_DNA"/>
</dbReference>
<dbReference type="Proteomes" id="UP000441797">
    <property type="component" value="Unassembled WGS sequence"/>
</dbReference>
<dbReference type="AlphaFoldDB" id="A0A6N8FYU2"/>
<proteinExistence type="predicted"/>
<evidence type="ECO:0000313" key="1">
    <source>
        <dbReference type="EMBL" id="MUL37894.1"/>
    </source>
</evidence>
<evidence type="ECO:0000313" key="2">
    <source>
        <dbReference type="Proteomes" id="UP000441797"/>
    </source>
</evidence>
<comment type="caution">
    <text evidence="1">The sequence shown here is derived from an EMBL/GenBank/DDBJ whole genome shotgun (WGS) entry which is preliminary data.</text>
</comment>
<sequence length="82" mass="9166">MAKLTIDIPDELVSQVKSTGYPIEAVLLKALTQYLANNLVSKSITETRTWQLCGHFTVSKNTDVTEMTNYAEQVDDVLYQGL</sequence>
<protein>
    <submittedName>
        <fullName evidence="1">Uncharacterized protein</fullName>
    </submittedName>
</protein>
<keyword evidence="2" id="KW-1185">Reference proteome</keyword>
<organism evidence="1 2">
    <name type="scientific">Gloeocapsopsis dulcis AAB1 = 1H9</name>
    <dbReference type="NCBI Taxonomy" id="1433147"/>
    <lineage>
        <taxon>Bacteria</taxon>
        <taxon>Bacillati</taxon>
        <taxon>Cyanobacteriota</taxon>
        <taxon>Cyanophyceae</taxon>
        <taxon>Oscillatoriophycideae</taxon>
        <taxon>Chroococcales</taxon>
        <taxon>Chroococcaceae</taxon>
        <taxon>Gloeocapsopsis</taxon>
        <taxon>Gloeocapsopsis dulcis</taxon>
    </lineage>
</organism>
<reference evidence="1 2" key="1">
    <citation type="journal article" date="2019" name="Front. Microbiol.">
        <title>Genomic Features for Desiccation Tolerance and Sugar Biosynthesis in the Extremophile Gloeocapsopsis sp. UTEX B3054.</title>
        <authorList>
            <person name="Urrejola C."/>
            <person name="Alcorta J."/>
            <person name="Salas L."/>
            <person name="Vasquez M."/>
            <person name="Polz M.F."/>
            <person name="Vicuna R."/>
            <person name="Diez B."/>
        </authorList>
    </citation>
    <scope>NUCLEOTIDE SEQUENCE [LARGE SCALE GENOMIC DNA]</scope>
    <source>
        <strain evidence="1 2">1H9</strain>
    </source>
</reference>
<accession>A0A6N8FYU2</accession>